<name>A0A1Y0HV41_CELCE</name>
<dbReference type="PANTHER" id="PTHR43877">
    <property type="entry name" value="AMINOALKYLPHOSPHONATE N-ACETYLTRANSFERASE-RELATED-RELATED"/>
    <property type="match status" value="1"/>
</dbReference>
<feature type="binding site" evidence="4">
    <location>
        <position position="228"/>
    </location>
    <ligand>
        <name>1D-myo-inositol 2-(L-cysteinylamino)-2-deoxy-alpha-D-glucopyranoside</name>
        <dbReference type="ChEBI" id="CHEBI:58887"/>
    </ligand>
</feature>
<dbReference type="NCBIfam" id="TIGR03448">
    <property type="entry name" value="mycothiol_MshD"/>
    <property type="match status" value="1"/>
</dbReference>
<dbReference type="GO" id="GO:0035447">
    <property type="term" value="F:mycothiol synthase activity"/>
    <property type="evidence" value="ECO:0007669"/>
    <property type="project" value="UniProtKB-UniRule"/>
</dbReference>
<feature type="binding site" evidence="4">
    <location>
        <position position="274"/>
    </location>
    <ligand>
        <name>1D-myo-inositol 2-(L-cysteinylamino)-2-deoxy-alpha-D-glucopyranoside</name>
        <dbReference type="ChEBI" id="CHEBI:58887"/>
    </ligand>
</feature>
<evidence type="ECO:0000256" key="4">
    <source>
        <dbReference type="HAMAP-Rule" id="MF_01698"/>
    </source>
</evidence>
<feature type="domain" description="N-acetyltransferase" evidence="6">
    <location>
        <begin position="34"/>
        <end position="204"/>
    </location>
</feature>
<feature type="binding site" evidence="4">
    <location>
        <begin position="291"/>
        <end position="293"/>
    </location>
    <ligand>
        <name>acetyl-CoA</name>
        <dbReference type="ChEBI" id="CHEBI:57288"/>
        <label>2</label>
    </ligand>
</feature>
<proteinExistence type="inferred from homology"/>
<dbReference type="HAMAP" id="MF_01698">
    <property type="entry name" value="MshD"/>
    <property type="match status" value="1"/>
</dbReference>
<feature type="binding site" evidence="4">
    <location>
        <begin position="330"/>
        <end position="335"/>
    </location>
    <ligand>
        <name>acetyl-CoA</name>
        <dbReference type="ChEBI" id="CHEBI:57288"/>
        <label>2</label>
    </ligand>
</feature>
<dbReference type="PROSITE" id="PS51186">
    <property type="entry name" value="GNAT"/>
    <property type="match status" value="2"/>
</dbReference>
<comment type="function">
    <text evidence="4">Catalyzes the transfer of acetyl from acetyl-CoA to desacetylmycothiol (Cys-GlcN-Ins) to form mycothiol.</text>
</comment>
<evidence type="ECO:0000313" key="8">
    <source>
        <dbReference type="Proteomes" id="UP000196228"/>
    </source>
</evidence>
<gene>
    <name evidence="4" type="primary">mshD</name>
    <name evidence="7" type="ORF">CBR64_11660</name>
</gene>
<comment type="catalytic activity">
    <reaction evidence="4">
        <text>1D-myo-inositol 2-(L-cysteinylamino)-2-deoxy-alpha-D-glucopyranoside + acetyl-CoA = mycothiol + CoA + H(+)</text>
        <dbReference type="Rhea" id="RHEA:26172"/>
        <dbReference type="ChEBI" id="CHEBI:15378"/>
        <dbReference type="ChEBI" id="CHEBI:16768"/>
        <dbReference type="ChEBI" id="CHEBI:57287"/>
        <dbReference type="ChEBI" id="CHEBI:57288"/>
        <dbReference type="ChEBI" id="CHEBI:58887"/>
        <dbReference type="EC" id="2.3.1.189"/>
    </reaction>
</comment>
<comment type="caution">
    <text evidence="4">Lacks conserved residue(s) required for the propagation of feature annotation.</text>
</comment>
<evidence type="ECO:0000256" key="5">
    <source>
        <dbReference type="SAM" id="MobiDB-lite"/>
    </source>
</evidence>
<dbReference type="OrthoDB" id="3208058at2"/>
<keyword evidence="1 4" id="KW-0808">Transferase</keyword>
<dbReference type="InterPro" id="IPR016181">
    <property type="entry name" value="Acyl_CoA_acyltransferase"/>
</dbReference>
<dbReference type="SUPFAM" id="SSF55729">
    <property type="entry name" value="Acyl-CoA N-acyltransferases (Nat)"/>
    <property type="match status" value="1"/>
</dbReference>
<dbReference type="InterPro" id="IPR000182">
    <property type="entry name" value="GNAT_dom"/>
</dbReference>
<feature type="compositionally biased region" description="Basic residues" evidence="5">
    <location>
        <begin position="1"/>
        <end position="15"/>
    </location>
</feature>
<feature type="binding site" evidence="4">
    <location>
        <position position="59"/>
    </location>
    <ligand>
        <name>1D-myo-inositol 2-(L-cysteinylamino)-2-deoxy-alpha-D-glucopyranoside</name>
        <dbReference type="ChEBI" id="CHEBI:58887"/>
    </ligand>
</feature>
<dbReference type="GO" id="GO:0010125">
    <property type="term" value="P:mycothiol biosynthetic process"/>
    <property type="evidence" value="ECO:0007669"/>
    <property type="project" value="UniProtKB-UniRule"/>
</dbReference>
<dbReference type="CDD" id="cd04301">
    <property type="entry name" value="NAT_SF"/>
    <property type="match status" value="2"/>
</dbReference>
<sequence length="357" mass="38207">MHRPRPAGSAGRRRRGQDGPVETAILWHTGPLIDDVEIAQVHDLAAAAERADGVAPLSEQPLLNLREASDDVVHLLTWRAGQLAGYAQVDKRGDAPSAEIVVGPEHRRHGLGFHLLGSAADRAAEPRPGDPDLDGVPHHGAETDGEPARAQRPPLRVWAHGDLPAARGLAARAGYDVVRELLVLERPLAGPQERPVVPEGLRLRAFVPGDDDDAWVAANAAAFAHHPEQGRLTVDDLHARMREDWFDAAGLLLLERDPAPGDGSPELVGFVWTKIPAGQPDGAREGEIYVVGVVPTAQGEGLGRLLTAVGLAHLADRGATTAVLYVDGDNVPAVRTYERAGFTRRAVHVQYARPTAR</sequence>
<feature type="region of interest" description="Disordered" evidence="5">
    <location>
        <begin position="1"/>
        <end position="20"/>
    </location>
</feature>
<dbReference type="PANTHER" id="PTHR43877:SF2">
    <property type="entry name" value="AMINOALKYLPHOSPHONATE N-ACETYLTRANSFERASE-RELATED"/>
    <property type="match status" value="1"/>
</dbReference>
<dbReference type="Pfam" id="PF00583">
    <property type="entry name" value="Acetyltransf_1"/>
    <property type="match status" value="2"/>
</dbReference>
<evidence type="ECO:0000256" key="3">
    <source>
        <dbReference type="ARBA" id="ARBA00023315"/>
    </source>
</evidence>
<feature type="domain" description="N-acetyltransferase" evidence="6">
    <location>
        <begin position="201"/>
        <end position="357"/>
    </location>
</feature>
<feature type="binding site" evidence="4">
    <location>
        <position position="325"/>
    </location>
    <ligand>
        <name>1D-myo-inositol 2-(L-cysteinylamino)-2-deoxy-alpha-D-glucopyranoside</name>
        <dbReference type="ChEBI" id="CHEBI:58887"/>
    </ligand>
</feature>
<accession>A0A1Y0HV41</accession>
<keyword evidence="3 4" id="KW-0012">Acyltransferase</keyword>
<feature type="compositionally biased region" description="Basic and acidic residues" evidence="5">
    <location>
        <begin position="122"/>
        <end position="149"/>
    </location>
</feature>
<evidence type="ECO:0000313" key="7">
    <source>
        <dbReference type="EMBL" id="ARU52032.1"/>
    </source>
</evidence>
<dbReference type="InterPro" id="IPR050832">
    <property type="entry name" value="Bact_Acetyltransf"/>
</dbReference>
<dbReference type="AlphaFoldDB" id="A0A1Y0HV41"/>
<feature type="region of interest" description="Disordered" evidence="5">
    <location>
        <begin position="122"/>
        <end position="151"/>
    </location>
</feature>
<organism evidence="7 8">
    <name type="scientific">Cellulosimicrobium cellulans</name>
    <name type="common">Arthrobacter luteus</name>
    <dbReference type="NCBI Taxonomy" id="1710"/>
    <lineage>
        <taxon>Bacteria</taxon>
        <taxon>Bacillati</taxon>
        <taxon>Actinomycetota</taxon>
        <taxon>Actinomycetes</taxon>
        <taxon>Micrococcales</taxon>
        <taxon>Promicromonosporaceae</taxon>
        <taxon>Cellulosimicrobium</taxon>
    </lineage>
</organism>
<evidence type="ECO:0000259" key="6">
    <source>
        <dbReference type="PROSITE" id="PS51186"/>
    </source>
</evidence>
<dbReference type="Gene3D" id="3.40.630.30">
    <property type="match status" value="1"/>
</dbReference>
<comment type="similarity">
    <text evidence="4">Belongs to the acetyltransferase family. MshD subfamily.</text>
</comment>
<evidence type="ECO:0000256" key="1">
    <source>
        <dbReference type="ARBA" id="ARBA00022679"/>
    </source>
</evidence>
<feature type="binding site" evidence="4">
    <location>
        <position position="287"/>
    </location>
    <ligand>
        <name>1D-myo-inositol 2-(L-cysteinylamino)-2-deoxy-alpha-D-glucopyranoside</name>
        <dbReference type="ChEBI" id="CHEBI:58887"/>
    </ligand>
</feature>
<evidence type="ECO:0000256" key="2">
    <source>
        <dbReference type="ARBA" id="ARBA00022737"/>
    </source>
</evidence>
<dbReference type="EMBL" id="CP021383">
    <property type="protein sequence ID" value="ARU52032.1"/>
    <property type="molecule type" value="Genomic_DNA"/>
</dbReference>
<feature type="binding site" evidence="4">
    <location>
        <begin position="298"/>
        <end position="304"/>
    </location>
    <ligand>
        <name>acetyl-CoA</name>
        <dbReference type="ChEBI" id="CHEBI:57288"/>
        <label>2</label>
    </ligand>
</feature>
<protein>
    <recommendedName>
        <fullName evidence="4">Mycothiol acetyltransferase</fullName>
        <shortName evidence="4">MSH acetyltransferase</shortName>
        <ecNumber evidence="4">2.3.1.189</ecNumber>
    </recommendedName>
    <alternativeName>
        <fullName evidence="4">Mycothiol synthase</fullName>
    </alternativeName>
</protein>
<comment type="subunit">
    <text evidence="4">Monomer.</text>
</comment>
<dbReference type="EC" id="2.3.1.189" evidence="4"/>
<feature type="binding site" evidence="4">
    <location>
        <begin position="100"/>
        <end position="102"/>
    </location>
    <ligand>
        <name>acetyl-CoA</name>
        <dbReference type="ChEBI" id="CHEBI:57288"/>
        <label>1</label>
    </ligand>
</feature>
<dbReference type="KEGG" id="cceu:CBR64_11660"/>
<dbReference type="InterPro" id="IPR017813">
    <property type="entry name" value="Mycothiol_AcTrfase"/>
</dbReference>
<reference evidence="7 8" key="1">
    <citation type="submission" date="2017-05" db="EMBL/GenBank/DDBJ databases">
        <authorList>
            <person name="Song R."/>
            <person name="Chenine A.L."/>
            <person name="Ruprecht R.M."/>
        </authorList>
    </citation>
    <scope>NUCLEOTIDE SEQUENCE [LARGE SCALE GENOMIC DNA]</scope>
    <source>
        <strain evidence="7 8">PSBB019</strain>
    </source>
</reference>
<dbReference type="Proteomes" id="UP000196228">
    <property type="component" value="Chromosome"/>
</dbReference>
<keyword evidence="2 4" id="KW-0677">Repeat</keyword>
<dbReference type="PIRSF" id="PIRSF021524">
    <property type="entry name" value="MSH_acetyltransferase"/>
    <property type="match status" value="1"/>
</dbReference>